<feature type="domain" description="RmlD-like substrate binding" evidence="7">
    <location>
        <begin position="1"/>
        <end position="296"/>
    </location>
</feature>
<dbReference type="EC" id="1.1.1.133" evidence="3 6"/>
<dbReference type="InterPro" id="IPR005913">
    <property type="entry name" value="dTDP_dehydrorham_reduct"/>
</dbReference>
<protein>
    <recommendedName>
        <fullName evidence="4 6">dTDP-4-dehydrorhamnose reductase</fullName>
        <ecNumber evidence="3 6">1.1.1.133</ecNumber>
    </recommendedName>
</protein>
<evidence type="ECO:0000256" key="3">
    <source>
        <dbReference type="ARBA" id="ARBA00012929"/>
    </source>
</evidence>
<dbReference type="NCBIfam" id="TIGR01214">
    <property type="entry name" value="rmlD"/>
    <property type="match status" value="1"/>
</dbReference>
<dbReference type="GO" id="GO:0019305">
    <property type="term" value="P:dTDP-rhamnose biosynthetic process"/>
    <property type="evidence" value="ECO:0007669"/>
    <property type="project" value="UniProtKB-UniPathway"/>
</dbReference>
<proteinExistence type="inferred from homology"/>
<name>A0A290XHJ5_9GAMM</name>
<comment type="function">
    <text evidence="6">Catalyzes the reduction of dTDP-6-deoxy-L-lyxo-4-hexulose to yield dTDP-L-rhamnose.</text>
</comment>
<keyword evidence="9" id="KW-1185">Reference proteome</keyword>
<evidence type="ECO:0000256" key="2">
    <source>
        <dbReference type="ARBA" id="ARBA00010944"/>
    </source>
</evidence>
<keyword evidence="6" id="KW-0560">Oxidoreductase</keyword>
<gene>
    <name evidence="8" type="primary">rfbD</name>
    <name evidence="8" type="ORF">CNR27_14700</name>
</gene>
<dbReference type="AlphaFoldDB" id="A0A290XHJ5"/>
<dbReference type="Proteomes" id="UP000218968">
    <property type="component" value="Chromosome"/>
</dbReference>
<dbReference type="UniPathway" id="UPA00281"/>
<comment type="catalytic activity">
    <reaction evidence="5 6">
        <text>dTDP-beta-L-rhamnose + NADP(+) = dTDP-4-dehydro-beta-L-rhamnose + NADPH + H(+)</text>
        <dbReference type="Rhea" id="RHEA:21796"/>
        <dbReference type="ChEBI" id="CHEBI:15378"/>
        <dbReference type="ChEBI" id="CHEBI:57510"/>
        <dbReference type="ChEBI" id="CHEBI:57783"/>
        <dbReference type="ChEBI" id="CHEBI:58349"/>
        <dbReference type="ChEBI" id="CHEBI:62830"/>
        <dbReference type="EC" id="1.1.1.133"/>
    </reaction>
</comment>
<evidence type="ECO:0000259" key="7">
    <source>
        <dbReference type="Pfam" id="PF04321"/>
    </source>
</evidence>
<dbReference type="InterPro" id="IPR029903">
    <property type="entry name" value="RmlD-like-bd"/>
</dbReference>
<accession>A0A290XHJ5</accession>
<evidence type="ECO:0000256" key="1">
    <source>
        <dbReference type="ARBA" id="ARBA00004781"/>
    </source>
</evidence>
<dbReference type="UniPathway" id="UPA00124"/>
<dbReference type="Gene3D" id="3.90.25.10">
    <property type="entry name" value="UDP-galactose 4-epimerase, domain 1"/>
    <property type="match status" value="1"/>
</dbReference>
<dbReference type="GO" id="GO:0008831">
    <property type="term" value="F:dTDP-4-dehydrorhamnose reductase activity"/>
    <property type="evidence" value="ECO:0007669"/>
    <property type="project" value="UniProtKB-EC"/>
</dbReference>
<comment type="similarity">
    <text evidence="2 6">Belongs to the dTDP-4-dehydrorhamnose reductase family.</text>
</comment>
<dbReference type="OrthoDB" id="9803892at2"/>
<dbReference type="InterPro" id="IPR036291">
    <property type="entry name" value="NAD(P)-bd_dom_sf"/>
</dbReference>
<dbReference type="CDD" id="cd05254">
    <property type="entry name" value="dTDP_HR_like_SDR_e"/>
    <property type="match status" value="1"/>
</dbReference>
<organism evidence="8 9">
    <name type="scientific">Luteimonas chenhongjianii</name>
    <dbReference type="NCBI Taxonomy" id="2006110"/>
    <lineage>
        <taxon>Bacteria</taxon>
        <taxon>Pseudomonadati</taxon>
        <taxon>Pseudomonadota</taxon>
        <taxon>Gammaproteobacteria</taxon>
        <taxon>Lysobacterales</taxon>
        <taxon>Lysobacteraceae</taxon>
        <taxon>Luteimonas</taxon>
    </lineage>
</organism>
<evidence type="ECO:0000256" key="5">
    <source>
        <dbReference type="ARBA" id="ARBA00048200"/>
    </source>
</evidence>
<dbReference type="EMBL" id="CP023406">
    <property type="protein sequence ID" value="ATD68529.1"/>
    <property type="molecule type" value="Genomic_DNA"/>
</dbReference>
<dbReference type="Gene3D" id="3.40.50.720">
    <property type="entry name" value="NAD(P)-binding Rossmann-like Domain"/>
    <property type="match status" value="1"/>
</dbReference>
<dbReference type="GO" id="GO:0009243">
    <property type="term" value="P:O antigen biosynthetic process"/>
    <property type="evidence" value="ECO:0007669"/>
    <property type="project" value="UniProtKB-UniPathway"/>
</dbReference>
<dbReference type="KEGG" id="lum:CNR27_14700"/>
<evidence type="ECO:0000256" key="4">
    <source>
        <dbReference type="ARBA" id="ARBA00017099"/>
    </source>
</evidence>
<comment type="cofactor">
    <cofactor evidence="6">
        <name>Mg(2+)</name>
        <dbReference type="ChEBI" id="CHEBI:18420"/>
    </cofactor>
    <text evidence="6">Binds 1 Mg(2+) ion per monomer.</text>
</comment>
<dbReference type="Pfam" id="PF04321">
    <property type="entry name" value="RmlD_sub_bind"/>
    <property type="match status" value="1"/>
</dbReference>
<comment type="pathway">
    <text evidence="1 6">Carbohydrate biosynthesis; dTDP-L-rhamnose biosynthesis.</text>
</comment>
<dbReference type="SUPFAM" id="SSF51735">
    <property type="entry name" value="NAD(P)-binding Rossmann-fold domains"/>
    <property type="match status" value="1"/>
</dbReference>
<evidence type="ECO:0000313" key="9">
    <source>
        <dbReference type="Proteomes" id="UP000218968"/>
    </source>
</evidence>
<sequence length="301" mass="31700">MTSLVFGANGQVGQELLRALAPLGDVLGTTRTGALPDGSTCLTADFSDPESVVALLDTTRPMRVINAAAYTAVDRAESEPEAAQAANAQTPGAIARWCAVHGVPLVHYSTDYVFDGSGTRPYRPDDAPAPLGVYGISKLAGEQAIRAAGGRHLIFRTAWVYAAHGQNFLRTMLRVGAERDVLRVVADQIGTPTPAALIADVTARVLRADNPASGTWHLTATGETSWHGFAEAIFAGAVERGLLARAPKVEAITTADYPTPAKRPAYSRLDISSLERDFGIALPSWQAALDGVLATLAASQR</sequence>
<dbReference type="PANTHER" id="PTHR10491:SF4">
    <property type="entry name" value="METHIONINE ADENOSYLTRANSFERASE 2 SUBUNIT BETA"/>
    <property type="match status" value="1"/>
</dbReference>
<reference evidence="9" key="1">
    <citation type="submission" date="2017-09" db="EMBL/GenBank/DDBJ databases">
        <title>Luteimonas liuhanmingii sp.nov., isolated from the intestinal contents of Tibetan Plateau Pika in Yushu, Qinghai Province, China.</title>
        <authorList>
            <person name="Gui Z."/>
        </authorList>
    </citation>
    <scope>NUCLEOTIDE SEQUENCE [LARGE SCALE GENOMIC DNA]</scope>
    <source>
        <strain evidence="9">100111</strain>
    </source>
</reference>
<keyword evidence="6" id="KW-0521">NADP</keyword>
<evidence type="ECO:0000256" key="6">
    <source>
        <dbReference type="RuleBase" id="RU364082"/>
    </source>
</evidence>
<dbReference type="PANTHER" id="PTHR10491">
    <property type="entry name" value="DTDP-4-DEHYDRORHAMNOSE REDUCTASE"/>
    <property type="match status" value="1"/>
</dbReference>
<dbReference type="RefSeq" id="WP_096299967.1">
    <property type="nucleotide sequence ID" value="NZ_CP023406.1"/>
</dbReference>
<dbReference type="GO" id="GO:0005829">
    <property type="term" value="C:cytosol"/>
    <property type="evidence" value="ECO:0007669"/>
    <property type="project" value="TreeGrafter"/>
</dbReference>
<evidence type="ECO:0000313" key="8">
    <source>
        <dbReference type="EMBL" id="ATD68529.1"/>
    </source>
</evidence>